<dbReference type="Proteomes" id="UP001162156">
    <property type="component" value="Unassembled WGS sequence"/>
</dbReference>
<evidence type="ECO:0008006" key="3">
    <source>
        <dbReference type="Google" id="ProtNLM"/>
    </source>
</evidence>
<comment type="caution">
    <text evidence="1">The sequence shown here is derived from an EMBL/GenBank/DDBJ whole genome shotgun (WGS) entry which is preliminary data.</text>
</comment>
<proteinExistence type="predicted"/>
<protein>
    <recommendedName>
        <fullName evidence="3">Reverse transcriptase zinc-binding domain-containing protein</fullName>
    </recommendedName>
</protein>
<organism evidence="1 2">
    <name type="scientific">Rhamnusium bicolor</name>
    <dbReference type="NCBI Taxonomy" id="1586634"/>
    <lineage>
        <taxon>Eukaryota</taxon>
        <taxon>Metazoa</taxon>
        <taxon>Ecdysozoa</taxon>
        <taxon>Arthropoda</taxon>
        <taxon>Hexapoda</taxon>
        <taxon>Insecta</taxon>
        <taxon>Pterygota</taxon>
        <taxon>Neoptera</taxon>
        <taxon>Endopterygota</taxon>
        <taxon>Coleoptera</taxon>
        <taxon>Polyphaga</taxon>
        <taxon>Cucujiformia</taxon>
        <taxon>Chrysomeloidea</taxon>
        <taxon>Cerambycidae</taxon>
        <taxon>Lepturinae</taxon>
        <taxon>Rhagiini</taxon>
        <taxon>Rhamnusium</taxon>
    </lineage>
</organism>
<dbReference type="EMBL" id="JANEYF010003862">
    <property type="protein sequence ID" value="KAJ8933453.1"/>
    <property type="molecule type" value="Genomic_DNA"/>
</dbReference>
<gene>
    <name evidence="1" type="ORF">NQ314_014010</name>
</gene>
<dbReference type="InterPro" id="IPR036397">
    <property type="entry name" value="RNaseH_sf"/>
</dbReference>
<name>A0AAV8X497_9CUCU</name>
<evidence type="ECO:0000313" key="2">
    <source>
        <dbReference type="Proteomes" id="UP001162156"/>
    </source>
</evidence>
<dbReference type="AlphaFoldDB" id="A0AAV8X497"/>
<accession>A0AAV8X497</accession>
<keyword evidence="2" id="KW-1185">Reference proteome</keyword>
<dbReference type="GO" id="GO:0003676">
    <property type="term" value="F:nucleic acid binding"/>
    <property type="evidence" value="ECO:0007669"/>
    <property type="project" value="InterPro"/>
</dbReference>
<sequence length="65" mass="7632">MWLSSINYQHWTVNDWKVLFSNDTRVSLNSPDWHEHVWRRAVERLAGCNISPKVPFAGGSIMFWG</sequence>
<reference evidence="1" key="1">
    <citation type="journal article" date="2023" name="Insect Mol. Biol.">
        <title>Genome sequencing provides insights into the evolution of gene families encoding plant cell wall-degrading enzymes in longhorned beetles.</title>
        <authorList>
            <person name="Shin N.R."/>
            <person name="Okamura Y."/>
            <person name="Kirsch R."/>
            <person name="Pauchet Y."/>
        </authorList>
    </citation>
    <scope>NUCLEOTIDE SEQUENCE</scope>
    <source>
        <strain evidence="1">RBIC_L_NR</strain>
    </source>
</reference>
<dbReference type="Gene3D" id="3.30.420.10">
    <property type="entry name" value="Ribonuclease H-like superfamily/Ribonuclease H"/>
    <property type="match status" value="1"/>
</dbReference>
<evidence type="ECO:0000313" key="1">
    <source>
        <dbReference type="EMBL" id="KAJ8933453.1"/>
    </source>
</evidence>